<evidence type="ECO:0000259" key="14">
    <source>
        <dbReference type="SMART" id="SM00563"/>
    </source>
</evidence>
<evidence type="ECO:0000313" key="15">
    <source>
        <dbReference type="EMBL" id="BAO00098.1"/>
    </source>
</evidence>
<dbReference type="PATRIC" id="fig|1235990.3.peg.130"/>
<dbReference type="Proteomes" id="UP000016900">
    <property type="component" value="Chromosome"/>
</dbReference>
<dbReference type="PANTHER" id="PTHR12563">
    <property type="entry name" value="GLYCEROL-3-PHOSPHATE ACYLTRANSFERASE"/>
    <property type="match status" value="1"/>
</dbReference>
<dbReference type="InterPro" id="IPR022284">
    <property type="entry name" value="GPAT/DHAPAT"/>
</dbReference>
<dbReference type="GO" id="GO:0005886">
    <property type="term" value="C:plasma membrane"/>
    <property type="evidence" value="ECO:0007669"/>
    <property type="project" value="UniProtKB-SubCell"/>
</dbReference>
<keyword evidence="10" id="KW-0443">Lipid metabolism</keyword>
<sequence>MNRYNEHDQLIINKLVRVTRIYFFRQRLTLLGPYLPTRKEICNRLLQSKAIKKAIEDEARSKKILNQAAKLQAIKIIEEITANFSHQAIRITDYLMGLILKYVYQNINVHGGEYIQKLVQNGHEIIYIPCHRSHMDYLLLSYVLYHQGLCPPHIAAGINLKFWPVGPILCRLGAFFIRRTFKLDKLYSMVFKEYLSELFNQRCPIEYFIEGGRSRTGRLLKPKTGTLSMTLQAMLKNNNRSITFVPIYIGYENVIELNSYIKELRGELKVKEGFMQMINALFKLRNLGQSYVNFGKPLHLLNYLNQEVPEWYNAVNTIECQRPVWMTPIVNKIANCLMIRINKACAVNAINLCATALLASNQRSLSRQKLLEQLECYIQLLCNVPYSSESTISNMSAEAMLIYVIRMNIFTIKKNNISEIIILSNTKSVLMTYYCNNIHHMLAMPSLIAIIIYKHGEISTIELLHQVSLIYPMLKNELFLPWHRSNLPILLNKLCNELMRQGIITIKNNTRLQFIKQRIQTLKLLAATIHQTLQRFFITLSIINFKCIINNAILEKESRILTQRIAVLKGIDVPECFDKAAFTSLISTLRHEGYISASSVINAQGVRTILKILRKLMNNDVFKIIEQTIHCK</sequence>
<dbReference type="InterPro" id="IPR002123">
    <property type="entry name" value="Plipid/glycerol_acylTrfase"/>
</dbReference>
<dbReference type="SMART" id="SM00563">
    <property type="entry name" value="PlsC"/>
    <property type="match status" value="1"/>
</dbReference>
<evidence type="ECO:0000256" key="9">
    <source>
        <dbReference type="ARBA" id="ARBA00023136"/>
    </source>
</evidence>
<dbReference type="InterPro" id="IPR045520">
    <property type="entry name" value="GPAT/DHAPAT_C"/>
</dbReference>
<gene>
    <name evidence="15" type="primary">plsB</name>
    <name evidence="15" type="ORF">HHS_01280</name>
</gene>
<dbReference type="SUPFAM" id="SSF69593">
    <property type="entry name" value="Glycerol-3-phosphate (1)-acyltransferase"/>
    <property type="match status" value="1"/>
</dbReference>
<evidence type="ECO:0000256" key="7">
    <source>
        <dbReference type="ARBA" id="ARBA00022475"/>
    </source>
</evidence>
<evidence type="ECO:0000256" key="12">
    <source>
        <dbReference type="ARBA" id="ARBA00023315"/>
    </source>
</evidence>
<comment type="catalytic activity">
    <reaction evidence="13">
        <text>sn-glycerol 3-phosphate + an acyl-CoA = a 1-acyl-sn-glycero-3-phosphate + CoA</text>
        <dbReference type="Rhea" id="RHEA:15325"/>
        <dbReference type="ChEBI" id="CHEBI:57287"/>
        <dbReference type="ChEBI" id="CHEBI:57597"/>
        <dbReference type="ChEBI" id="CHEBI:57970"/>
        <dbReference type="ChEBI" id="CHEBI:58342"/>
        <dbReference type="EC" id="2.3.1.15"/>
    </reaction>
</comment>
<keyword evidence="10" id="KW-0444">Lipid biosynthesis</keyword>
<dbReference type="EMBL" id="AP012554">
    <property type="protein sequence ID" value="BAO00098.1"/>
    <property type="molecule type" value="Genomic_DNA"/>
</dbReference>
<dbReference type="AlphaFoldDB" id="U3U8W5"/>
<dbReference type="eggNOG" id="COG2937">
    <property type="taxonomic scope" value="Bacteria"/>
</dbReference>
<evidence type="ECO:0000256" key="13">
    <source>
        <dbReference type="ARBA" id="ARBA00048427"/>
    </source>
</evidence>
<evidence type="ECO:0000256" key="2">
    <source>
        <dbReference type="ARBA" id="ARBA00004765"/>
    </source>
</evidence>
<comment type="subcellular location">
    <subcellularLocation>
        <location evidence="1">Cell membrane</location>
        <topology evidence="1">Peripheral membrane protein</topology>
        <orientation evidence="1">Cytoplasmic side</orientation>
    </subcellularLocation>
</comment>
<evidence type="ECO:0000256" key="3">
    <source>
        <dbReference type="ARBA" id="ARBA00005189"/>
    </source>
</evidence>
<comment type="pathway">
    <text evidence="3">Lipid metabolism.</text>
</comment>
<accession>U3U8W5</accession>
<comment type="similarity">
    <text evidence="4">Belongs to the GPAT/DAPAT family.</text>
</comment>
<dbReference type="Pfam" id="PF19277">
    <property type="entry name" value="GPAT_C"/>
    <property type="match status" value="1"/>
</dbReference>
<organism evidence="15 16">
    <name type="scientific">Candidatus Pantoea carbekii</name>
    <dbReference type="NCBI Taxonomy" id="1235990"/>
    <lineage>
        <taxon>Bacteria</taxon>
        <taxon>Pseudomonadati</taxon>
        <taxon>Pseudomonadota</taxon>
        <taxon>Gammaproteobacteria</taxon>
        <taxon>Enterobacterales</taxon>
        <taxon>Erwiniaceae</taxon>
        <taxon>Pantoea</taxon>
    </lineage>
</organism>
<dbReference type="UniPathway" id="UPA00557">
    <property type="reaction ID" value="UER00612"/>
</dbReference>
<dbReference type="EC" id="2.3.1.15" evidence="5"/>
<dbReference type="PIRSF" id="PIRSF500064">
    <property type="entry name" value="GPAT"/>
    <property type="match status" value="1"/>
</dbReference>
<dbReference type="PANTHER" id="PTHR12563:SF17">
    <property type="entry name" value="DIHYDROXYACETONE PHOSPHATE ACYLTRANSFERASE"/>
    <property type="match status" value="1"/>
</dbReference>
<proteinExistence type="inferred from homology"/>
<evidence type="ECO:0000256" key="8">
    <source>
        <dbReference type="ARBA" id="ARBA00022679"/>
    </source>
</evidence>
<dbReference type="NCBIfam" id="TIGR03703">
    <property type="entry name" value="plsB"/>
    <property type="match status" value="1"/>
</dbReference>
<keyword evidence="7" id="KW-1003">Cell membrane</keyword>
<keyword evidence="8" id="KW-0808">Transferase</keyword>
<protein>
    <recommendedName>
        <fullName evidence="6">Glycerol-3-phosphate acyltransferase</fullName>
        <ecNumber evidence="5">2.3.1.15</ecNumber>
    </recommendedName>
</protein>
<evidence type="ECO:0000256" key="4">
    <source>
        <dbReference type="ARBA" id="ARBA00007937"/>
    </source>
</evidence>
<keyword evidence="9" id="KW-0472">Membrane</keyword>
<dbReference type="PIRSF" id="PIRSF000437">
    <property type="entry name" value="GPAT_DHAPAT"/>
    <property type="match status" value="1"/>
</dbReference>
<dbReference type="NCBIfam" id="NF003441">
    <property type="entry name" value="PRK04974.1"/>
    <property type="match status" value="1"/>
</dbReference>
<keyword evidence="12" id="KW-0012">Acyltransferase</keyword>
<evidence type="ECO:0000256" key="11">
    <source>
        <dbReference type="ARBA" id="ARBA00023264"/>
    </source>
</evidence>
<dbReference type="GO" id="GO:0004366">
    <property type="term" value="F:glycerol-3-phosphate O-acyltransferase activity"/>
    <property type="evidence" value="ECO:0007669"/>
    <property type="project" value="UniProtKB-EC"/>
</dbReference>
<dbReference type="Pfam" id="PF01553">
    <property type="entry name" value="Acyltransferase"/>
    <property type="match status" value="1"/>
</dbReference>
<evidence type="ECO:0000256" key="6">
    <source>
        <dbReference type="ARBA" id="ARBA00013432"/>
    </source>
</evidence>
<keyword evidence="11" id="KW-1208">Phospholipid metabolism</keyword>
<evidence type="ECO:0000313" key="16">
    <source>
        <dbReference type="Proteomes" id="UP000016900"/>
    </source>
</evidence>
<dbReference type="STRING" id="1235990.BMSBPS_0593"/>
<dbReference type="InterPro" id="IPR041728">
    <property type="entry name" value="GPAT/DHAPAT_LPLAT"/>
</dbReference>
<comment type="pathway">
    <text evidence="2">Phospholipid metabolism; CDP-diacylglycerol biosynthesis; CDP-diacylglycerol from sn-glycerol 3-phosphate: step 1/3.</text>
</comment>
<dbReference type="KEGG" id="hhs:HHS_01280"/>
<evidence type="ECO:0000256" key="5">
    <source>
        <dbReference type="ARBA" id="ARBA00013113"/>
    </source>
</evidence>
<dbReference type="CDD" id="cd07993">
    <property type="entry name" value="LPLAT_DHAPAT-like"/>
    <property type="match status" value="1"/>
</dbReference>
<keyword evidence="10" id="KW-0594">Phospholipid biosynthesis</keyword>
<keyword evidence="16" id="KW-1185">Reference proteome</keyword>
<name>U3U8W5_9GAMM</name>
<dbReference type="InterPro" id="IPR028354">
    <property type="entry name" value="GPAT_PlsB"/>
</dbReference>
<dbReference type="GO" id="GO:0006631">
    <property type="term" value="P:fatty acid metabolic process"/>
    <property type="evidence" value="ECO:0007669"/>
    <property type="project" value="TreeGrafter"/>
</dbReference>
<dbReference type="GO" id="GO:0016024">
    <property type="term" value="P:CDP-diacylglycerol biosynthetic process"/>
    <property type="evidence" value="ECO:0007669"/>
    <property type="project" value="UniProtKB-UniPathway"/>
</dbReference>
<feature type="domain" description="Phospholipid/glycerol acyltransferase" evidence="14">
    <location>
        <begin position="125"/>
        <end position="252"/>
    </location>
</feature>
<evidence type="ECO:0000256" key="1">
    <source>
        <dbReference type="ARBA" id="ARBA00004413"/>
    </source>
</evidence>
<reference evidence="15 16" key="1">
    <citation type="submission" date="2012-10" db="EMBL/GenBank/DDBJ databases">
        <title>Genome sequence of the symbiont of the pentatomidae stink bug Halyomorpha halys.</title>
        <authorList>
            <person name="Kobayashi H."/>
            <person name="Fujii-Muramatsu R."/>
            <person name="Takeishi K."/>
            <person name="Noda H."/>
        </authorList>
    </citation>
    <scope>NUCLEOTIDE SEQUENCE [LARGE SCALE GENOMIC DNA]</scope>
</reference>
<evidence type="ECO:0000256" key="10">
    <source>
        <dbReference type="ARBA" id="ARBA00023209"/>
    </source>
</evidence>